<keyword evidence="5" id="KW-1185">Reference proteome</keyword>
<dbReference type="OrthoDB" id="1258954at2"/>
<sequence length="177" mass="20934">MITPKETWIQKGYEIYALNGLESLKVEQLAKAVEVSKSSFYHYFADLECFLENLFDHHFKRFSVLSKKEANCKSIHPELLDVLIEHKIDLLFHRQLRINRNDKGTEAALLRSSQILGNYGVMLWAKDINLKLTTNQLKGLFEIATEDFYMQIHKDNFHRKFLSEYFENLTRISNRFV</sequence>
<evidence type="ECO:0000256" key="2">
    <source>
        <dbReference type="PROSITE-ProRule" id="PRU00335"/>
    </source>
</evidence>
<feature type="DNA-binding region" description="H-T-H motif" evidence="2">
    <location>
        <begin position="25"/>
        <end position="44"/>
    </location>
</feature>
<comment type="caution">
    <text evidence="4">The sequence shown here is derived from an EMBL/GenBank/DDBJ whole genome shotgun (WGS) entry which is preliminary data.</text>
</comment>
<evidence type="ECO:0000313" key="5">
    <source>
        <dbReference type="Proteomes" id="UP000310314"/>
    </source>
</evidence>
<evidence type="ECO:0000256" key="1">
    <source>
        <dbReference type="ARBA" id="ARBA00023125"/>
    </source>
</evidence>
<reference evidence="4 5" key="1">
    <citation type="submission" date="2019-05" db="EMBL/GenBank/DDBJ databases">
        <authorList>
            <person name="Zhang J.-Y."/>
            <person name="Feg X."/>
            <person name="Du Z.-J."/>
        </authorList>
    </citation>
    <scope>NUCLEOTIDE SEQUENCE [LARGE SCALE GENOMIC DNA]</scope>
    <source>
        <strain evidence="4 5">RZ26</strain>
    </source>
</reference>
<evidence type="ECO:0000313" key="4">
    <source>
        <dbReference type="EMBL" id="TMM53609.1"/>
    </source>
</evidence>
<dbReference type="RefSeq" id="WP_138659233.1">
    <property type="nucleotide sequence ID" value="NZ_VATY01000004.1"/>
</dbReference>
<dbReference type="Gene3D" id="1.10.357.10">
    <property type="entry name" value="Tetracycline Repressor, domain 2"/>
    <property type="match status" value="1"/>
</dbReference>
<dbReference type="GO" id="GO:0003677">
    <property type="term" value="F:DNA binding"/>
    <property type="evidence" value="ECO:0007669"/>
    <property type="project" value="UniProtKB-UniRule"/>
</dbReference>
<keyword evidence="1 2" id="KW-0238">DNA-binding</keyword>
<proteinExistence type="predicted"/>
<dbReference type="AlphaFoldDB" id="A0A5S3PH97"/>
<dbReference type="SUPFAM" id="SSF46689">
    <property type="entry name" value="Homeodomain-like"/>
    <property type="match status" value="1"/>
</dbReference>
<evidence type="ECO:0000259" key="3">
    <source>
        <dbReference type="PROSITE" id="PS50977"/>
    </source>
</evidence>
<dbReference type="InterPro" id="IPR009057">
    <property type="entry name" value="Homeodomain-like_sf"/>
</dbReference>
<dbReference type="Pfam" id="PF00440">
    <property type="entry name" value="TetR_N"/>
    <property type="match status" value="1"/>
</dbReference>
<dbReference type="InterPro" id="IPR001647">
    <property type="entry name" value="HTH_TetR"/>
</dbReference>
<dbReference type="PROSITE" id="PS50977">
    <property type="entry name" value="HTH_TETR_2"/>
    <property type="match status" value="1"/>
</dbReference>
<feature type="domain" description="HTH tetR-type" evidence="3">
    <location>
        <begin position="2"/>
        <end position="62"/>
    </location>
</feature>
<gene>
    <name evidence="4" type="ORF">FEE95_17045</name>
</gene>
<dbReference type="EMBL" id="VATY01000004">
    <property type="protein sequence ID" value="TMM53609.1"/>
    <property type="molecule type" value="Genomic_DNA"/>
</dbReference>
<organism evidence="4 5">
    <name type="scientific">Maribacter algarum</name>
    <name type="common">ex Zhang et al. 2020</name>
    <dbReference type="NCBI Taxonomy" id="2578118"/>
    <lineage>
        <taxon>Bacteria</taxon>
        <taxon>Pseudomonadati</taxon>
        <taxon>Bacteroidota</taxon>
        <taxon>Flavobacteriia</taxon>
        <taxon>Flavobacteriales</taxon>
        <taxon>Flavobacteriaceae</taxon>
        <taxon>Maribacter</taxon>
    </lineage>
</organism>
<protein>
    <submittedName>
        <fullName evidence="4">TetR/AcrR family transcriptional regulator</fullName>
    </submittedName>
</protein>
<dbReference type="Proteomes" id="UP000310314">
    <property type="component" value="Unassembled WGS sequence"/>
</dbReference>
<accession>A0A5S3PH97</accession>
<name>A0A5S3PH97_9FLAO</name>